<dbReference type="AlphaFoldDB" id="A0L8J8"/>
<dbReference type="OrthoDB" id="5298707at2"/>
<evidence type="ECO:0000313" key="4">
    <source>
        <dbReference type="EMBL" id="ABK44291.1"/>
    </source>
</evidence>
<feature type="transmembrane region" description="Helical" evidence="2">
    <location>
        <begin position="500"/>
        <end position="521"/>
    </location>
</feature>
<feature type="region of interest" description="Disordered" evidence="1">
    <location>
        <begin position="527"/>
        <end position="551"/>
    </location>
</feature>
<evidence type="ECO:0000256" key="3">
    <source>
        <dbReference type="SAM" id="SignalP"/>
    </source>
</evidence>
<accession>A0L8J8</accession>
<gene>
    <name evidence="4" type="ordered locus">Mmc1_1783</name>
</gene>
<keyword evidence="5" id="KW-1185">Reference proteome</keyword>
<dbReference type="KEGG" id="mgm:Mmc1_1783"/>
<keyword evidence="2" id="KW-1133">Transmembrane helix</keyword>
<keyword evidence="3" id="KW-0732">Signal</keyword>
<feature type="signal peptide" evidence="3">
    <location>
        <begin position="1"/>
        <end position="22"/>
    </location>
</feature>
<reference evidence="4 5" key="2">
    <citation type="journal article" date="2012" name="Int. J. Syst. Evol. Microbiol.">
        <title>Magnetococcus marinus gen. nov., sp. nov., a marine, magnetotactic bacterium that represents a novel lineage (Magnetococcaceae fam. nov.; Magnetococcales ord. nov.) at the base of the Alphaproteobacteria.</title>
        <authorList>
            <person name="Bazylinski D.A."/>
            <person name="Williams T.J."/>
            <person name="Lefevre C.T."/>
            <person name="Berg R.J."/>
            <person name="Zhang C.L."/>
            <person name="Bowser S.S."/>
            <person name="Dean A.J."/>
            <person name="Beveridge T.J."/>
        </authorList>
    </citation>
    <scope>NUCLEOTIDE SEQUENCE [LARGE SCALE GENOMIC DNA]</scope>
    <source>
        <strain evidence="5">ATCC BAA-1437 / JCM 17883 / MC-1</strain>
    </source>
</reference>
<reference evidence="5" key="1">
    <citation type="journal article" date="2009" name="Appl. Environ. Microbiol.">
        <title>Complete genome sequence of the chemolithoautotrophic marine magnetotactic coccus strain MC-1.</title>
        <authorList>
            <person name="Schubbe S."/>
            <person name="Williams T.J."/>
            <person name="Xie G."/>
            <person name="Kiss H.E."/>
            <person name="Brettin T.S."/>
            <person name="Martinez D."/>
            <person name="Ross C.A."/>
            <person name="Schuler D."/>
            <person name="Cox B.L."/>
            <person name="Nealson K.H."/>
            <person name="Bazylinski D.A."/>
        </authorList>
    </citation>
    <scope>NUCLEOTIDE SEQUENCE [LARGE SCALE GENOMIC DNA]</scope>
    <source>
        <strain evidence="5">ATCC BAA-1437 / JCM 17883 / MC-1</strain>
    </source>
</reference>
<keyword evidence="2" id="KW-0472">Membrane</keyword>
<sequence precursor="true">MFKRMVAVVWMAVVGFIPQADAQVQFSQAMLYSGMGQPLHLEIAVQDSQGGEPPVVGIANRGAYQQLLGMDMPLVVHQADVTVQKQGSLALYTILGRVAVEEPLFPVLLNYQDQYGVMHYHAFNVSLKLNGLDPATLVPQRQPQFRAPLVSNRAASVVSQVAPSPTLQTITTLGSHPGFIPDAPPEPVVEITPTVMQEGVINGLADQLRRGTALDQARAKVGVWLANRDLFNQQNMFGGLRDGAVVRWPDPQEVSRLPLEKCEKMIQQQRRLWLREPMQAPVVSISELESLLKRDGVLITHTQTPSAASGSAKPAVPPHDGAQFAPTAGVKALANPMFKPETKPKAQMPPRGVEPHGGQHPVEVAPKLKKSPGAMVESPKPEQQTLPTARPEAVDRGDITPKPVVNPPELEPVGSSSKAAKVAGSVMDTPTQGGAAPKVVEQQVVLTGEANKPVADEALPPASTLVTDRETLLQKRVQALERQLAVARDGEEAESWWDEALPWILSGLMGLIAGIGGMLLAMRMQDRKDEEETIWEEELEEDEELPADKKS</sequence>
<dbReference type="Proteomes" id="UP000002586">
    <property type="component" value="Chromosome"/>
</dbReference>
<dbReference type="EMBL" id="CP000471">
    <property type="protein sequence ID" value="ABK44291.1"/>
    <property type="molecule type" value="Genomic_DNA"/>
</dbReference>
<dbReference type="eggNOG" id="COG3170">
    <property type="taxonomic scope" value="Bacteria"/>
</dbReference>
<name>A0L8J8_MAGMM</name>
<proteinExistence type="predicted"/>
<feature type="compositionally biased region" description="Acidic residues" evidence="1">
    <location>
        <begin position="531"/>
        <end position="545"/>
    </location>
</feature>
<evidence type="ECO:0000256" key="2">
    <source>
        <dbReference type="SAM" id="Phobius"/>
    </source>
</evidence>
<feature type="chain" id="PRO_5002626513" evidence="3">
    <location>
        <begin position="23"/>
        <end position="551"/>
    </location>
</feature>
<dbReference type="STRING" id="156889.Mmc1_1783"/>
<dbReference type="HOGENOM" id="CLU_494174_0_0_5"/>
<organism evidence="4 5">
    <name type="scientific">Magnetococcus marinus (strain ATCC BAA-1437 / JCM 17883 / MC-1)</name>
    <dbReference type="NCBI Taxonomy" id="156889"/>
    <lineage>
        <taxon>Bacteria</taxon>
        <taxon>Pseudomonadati</taxon>
        <taxon>Pseudomonadota</taxon>
        <taxon>Magnetococcia</taxon>
        <taxon>Magnetococcales</taxon>
        <taxon>Magnetococcaceae</taxon>
        <taxon>Magnetococcus</taxon>
    </lineage>
</organism>
<keyword evidence="2" id="KW-0812">Transmembrane</keyword>
<feature type="region of interest" description="Disordered" evidence="1">
    <location>
        <begin position="341"/>
        <end position="415"/>
    </location>
</feature>
<evidence type="ECO:0000256" key="1">
    <source>
        <dbReference type="SAM" id="MobiDB-lite"/>
    </source>
</evidence>
<protein>
    <submittedName>
        <fullName evidence="4">Uncharacterized protein</fullName>
    </submittedName>
</protein>
<evidence type="ECO:0000313" key="5">
    <source>
        <dbReference type="Proteomes" id="UP000002586"/>
    </source>
</evidence>
<dbReference type="RefSeq" id="WP_011713438.1">
    <property type="nucleotide sequence ID" value="NC_008576.1"/>
</dbReference>